<protein>
    <recommendedName>
        <fullName evidence="2">CEMIP beta-helix domain-containing protein</fullName>
    </recommendedName>
</protein>
<dbReference type="PANTHER" id="PTHR46769">
    <property type="entry name" value="POLYCYSTIC KIDNEY AND HEPATIC DISEASE 1 (AUTOSOMAL RECESSIVE)-LIKE 1"/>
    <property type="match status" value="1"/>
</dbReference>
<feature type="domain" description="CEMIP beta-helix" evidence="2">
    <location>
        <begin position="1"/>
        <end position="162"/>
    </location>
</feature>
<keyword evidence="4" id="KW-1185">Reference proteome</keyword>
<sequence>EVTYAGQAFRLGRYPIHFHLNGDMSGSYVKGCAIHETFNRAINIHGTHNVQIEDNVVHNVMGGALFLEDGIETGNVFDHNLVVFCKQSTSLLNDDITPAAFWCTNANNTYTRNTAVGGTHFGFWYRMHDHPDGPSFDSSICPKKSPLGLFDNNIVHSQGWFGLWIFMEWYPMKGGGCGSNEAEPAVFKRLTVWNCEKGAEAVSVGAVQFDGAIMVNNDKAGIEYKMIKNVPKYHPNGALVNNSVIIGDATSSNWISCTGSGVILPWDAGFVIANTKFVNFNSGSCTSFGVTRIDGTCTFECGGWDYIVYGLEFFESPNKIKFTWPHEAMIKDLDGSLTGTVGATVSPSNPSLPPSCAGSSSFSIGSTPGSVCTDPNLKFLRFSWNKAVPKSLEAKDVFFTNQYGTTGVHFLKKRLTHPMGWMVSLVSGERYNMLFEHAGHITNITYNGKFYGLTNDEYVIIEHNFTQTPDRFS</sequence>
<dbReference type="SUPFAM" id="SSF51126">
    <property type="entry name" value="Pectin lyase-like"/>
    <property type="match status" value="1"/>
</dbReference>
<dbReference type="Proteomes" id="UP000749559">
    <property type="component" value="Unassembled WGS sequence"/>
</dbReference>
<dbReference type="AlphaFoldDB" id="A0A8J1Y463"/>
<dbReference type="Pfam" id="PF24606">
    <property type="entry name" value="CEMIP_beta-hel"/>
    <property type="match status" value="1"/>
</dbReference>
<dbReference type="EMBL" id="CAIIXF020000223">
    <property type="protein sequence ID" value="CAH1803036.1"/>
    <property type="molecule type" value="Genomic_DNA"/>
</dbReference>
<evidence type="ECO:0000313" key="3">
    <source>
        <dbReference type="EMBL" id="CAH1803036.1"/>
    </source>
</evidence>
<evidence type="ECO:0000313" key="4">
    <source>
        <dbReference type="Proteomes" id="UP000749559"/>
    </source>
</evidence>
<feature type="non-terminal residue" evidence="3">
    <location>
        <position position="1"/>
    </location>
</feature>
<dbReference type="InterPro" id="IPR012334">
    <property type="entry name" value="Pectin_lyas_fold"/>
</dbReference>
<dbReference type="InterPro" id="IPR011050">
    <property type="entry name" value="Pectin_lyase_fold/virulence"/>
</dbReference>
<name>A0A8J1Y463_OWEFU</name>
<gene>
    <name evidence="3" type="ORF">OFUS_LOCUS26665</name>
</gene>
<accession>A0A8J1Y463</accession>
<evidence type="ECO:0000259" key="2">
    <source>
        <dbReference type="Pfam" id="PF24606"/>
    </source>
</evidence>
<reference evidence="3" key="1">
    <citation type="submission" date="2022-03" db="EMBL/GenBank/DDBJ databases">
        <authorList>
            <person name="Martin C."/>
        </authorList>
    </citation>
    <scope>NUCLEOTIDE SEQUENCE</scope>
</reference>
<dbReference type="Gene3D" id="2.160.20.10">
    <property type="entry name" value="Single-stranded right-handed beta-helix, Pectin lyase-like"/>
    <property type="match status" value="1"/>
</dbReference>
<feature type="non-terminal residue" evidence="3">
    <location>
        <position position="473"/>
    </location>
</feature>
<dbReference type="PANTHER" id="PTHR46769:SF2">
    <property type="entry name" value="FIBROCYSTIN-L ISOFORM 2 PRECURSOR-RELATED"/>
    <property type="match status" value="1"/>
</dbReference>
<dbReference type="InterPro" id="IPR052387">
    <property type="entry name" value="Fibrocystin"/>
</dbReference>
<evidence type="ECO:0000256" key="1">
    <source>
        <dbReference type="ARBA" id="ARBA00022729"/>
    </source>
</evidence>
<proteinExistence type="predicted"/>
<organism evidence="3 4">
    <name type="scientific">Owenia fusiformis</name>
    <name type="common">Polychaete worm</name>
    <dbReference type="NCBI Taxonomy" id="6347"/>
    <lineage>
        <taxon>Eukaryota</taxon>
        <taxon>Metazoa</taxon>
        <taxon>Spiralia</taxon>
        <taxon>Lophotrochozoa</taxon>
        <taxon>Annelida</taxon>
        <taxon>Polychaeta</taxon>
        <taxon>Sedentaria</taxon>
        <taxon>Canalipalpata</taxon>
        <taxon>Sabellida</taxon>
        <taxon>Oweniida</taxon>
        <taxon>Oweniidae</taxon>
        <taxon>Owenia</taxon>
    </lineage>
</organism>
<dbReference type="OrthoDB" id="120976at2759"/>
<comment type="caution">
    <text evidence="3">The sequence shown here is derived from an EMBL/GenBank/DDBJ whole genome shotgun (WGS) entry which is preliminary data.</text>
</comment>
<keyword evidence="1" id="KW-0732">Signal</keyword>
<dbReference type="InterPro" id="IPR055401">
    <property type="entry name" value="CEMIP_beta-hel_dom"/>
</dbReference>